<accession>A0A6I8R639</accession>
<dbReference type="Xenbase" id="XB-GENE-22060952">
    <property type="gene designation" value="krt23"/>
</dbReference>
<feature type="coiled-coil region" evidence="3">
    <location>
        <begin position="73"/>
        <end position="129"/>
    </location>
</feature>
<dbReference type="SMART" id="SM01391">
    <property type="entry name" value="Filament"/>
    <property type="match status" value="1"/>
</dbReference>
<evidence type="ECO:0000313" key="8">
    <source>
        <dbReference type="RefSeq" id="XP_031750290.1"/>
    </source>
</evidence>
<dbReference type="InterPro" id="IPR002957">
    <property type="entry name" value="Keratin_I"/>
</dbReference>
<feature type="coiled-coil region" evidence="3">
    <location>
        <begin position="165"/>
        <end position="199"/>
    </location>
</feature>
<dbReference type="AlphaFoldDB" id="A0A6I8R639"/>
<dbReference type="GO" id="GO:0030280">
    <property type="term" value="F:structural constituent of skin epidermis"/>
    <property type="evidence" value="ECO:0000318"/>
    <property type="project" value="GO_Central"/>
</dbReference>
<dbReference type="Ensembl" id="ENSXETT00000092409">
    <property type="protein sequence ID" value="ENSXETP00000080400"/>
    <property type="gene ID" value="ENSXETG00000040013"/>
</dbReference>
<dbReference type="GO" id="GO:0045095">
    <property type="term" value="C:keratin filament"/>
    <property type="evidence" value="ECO:0000318"/>
    <property type="project" value="GO_Central"/>
</dbReference>
<protein>
    <submittedName>
        <fullName evidence="6">Keratin 23</fullName>
    </submittedName>
    <submittedName>
        <fullName evidence="8">Keratin, type I cytoskeletal 19</fullName>
    </submittedName>
</protein>
<dbReference type="GO" id="GO:0030855">
    <property type="term" value="P:epithelial cell differentiation"/>
    <property type="evidence" value="ECO:0000318"/>
    <property type="project" value="GO_Central"/>
</dbReference>
<dbReference type="FunFam" id="1.20.5.500:FF:000001">
    <property type="entry name" value="Type II keratin 23"/>
    <property type="match status" value="1"/>
</dbReference>
<feature type="coiled-coil region" evidence="3">
    <location>
        <begin position="239"/>
        <end position="306"/>
    </location>
</feature>
<feature type="region of interest" description="Disordered" evidence="4">
    <location>
        <begin position="25"/>
        <end position="46"/>
    </location>
</feature>
<dbReference type="GeneTree" id="ENSGT00940000161077"/>
<evidence type="ECO:0000256" key="2">
    <source>
        <dbReference type="ARBA" id="ARBA00023054"/>
    </source>
</evidence>
<dbReference type="Gene3D" id="1.20.5.170">
    <property type="match status" value="1"/>
</dbReference>
<dbReference type="PANTHER" id="PTHR23239">
    <property type="entry name" value="INTERMEDIATE FILAMENT"/>
    <property type="match status" value="1"/>
</dbReference>
<evidence type="ECO:0000313" key="9">
    <source>
        <dbReference type="Xenbase" id="XB-GENE-22060952"/>
    </source>
</evidence>
<dbReference type="PROSITE" id="PS51842">
    <property type="entry name" value="IF_ROD_2"/>
    <property type="match status" value="1"/>
</dbReference>
<feature type="domain" description="IF rod" evidence="5">
    <location>
        <begin position="69"/>
        <end position="381"/>
    </location>
</feature>
<feature type="coiled-coil region" evidence="3">
    <location>
        <begin position="346"/>
        <end position="373"/>
    </location>
</feature>
<keyword evidence="2 3" id="KW-0175">Coiled coil</keyword>
<evidence type="ECO:0000256" key="4">
    <source>
        <dbReference type="SAM" id="MobiDB-lite"/>
    </source>
</evidence>
<dbReference type="Proteomes" id="UP000008143">
    <property type="component" value="Chromosome 10"/>
</dbReference>
<dbReference type="AGR" id="Xenbase:XB-GENE-22060952"/>
<dbReference type="GO" id="GO:0045109">
    <property type="term" value="P:intermediate filament organization"/>
    <property type="evidence" value="ECO:0000318"/>
    <property type="project" value="GO_Central"/>
</dbReference>
<dbReference type="PANTHER" id="PTHR23239:SF44">
    <property type="entry name" value="KERATIN, TYPE I CYTOSKELETAL 23"/>
    <property type="match status" value="1"/>
</dbReference>
<reference evidence="8" key="3">
    <citation type="submission" date="2025-04" db="UniProtKB">
        <authorList>
            <consortium name="RefSeq"/>
        </authorList>
    </citation>
    <scope>IDENTIFICATION</scope>
    <source>
        <strain evidence="8">Nigerian</strain>
        <tissue evidence="8">Liver and blood</tissue>
    </source>
</reference>
<dbReference type="Bgee" id="ENSXETG00000040013">
    <property type="expression patterns" value="Expressed in brain and 4 other cell types or tissues"/>
</dbReference>
<organism evidence="6">
    <name type="scientific">Xenopus tropicalis</name>
    <name type="common">Western clawed frog</name>
    <name type="synonym">Silurana tropicalis</name>
    <dbReference type="NCBI Taxonomy" id="8364"/>
    <lineage>
        <taxon>Eukaryota</taxon>
        <taxon>Metazoa</taxon>
        <taxon>Chordata</taxon>
        <taxon>Craniata</taxon>
        <taxon>Vertebrata</taxon>
        <taxon>Euteleostomi</taxon>
        <taxon>Amphibia</taxon>
        <taxon>Batrachia</taxon>
        <taxon>Anura</taxon>
        <taxon>Pipoidea</taxon>
        <taxon>Pipidae</taxon>
        <taxon>Xenopodinae</taxon>
        <taxon>Xenopus</taxon>
        <taxon>Silurana</taxon>
    </lineage>
</organism>
<sequence length="416" mass="47113">MSFNSNFHFSSSSFSETFSKVRISSSSSSSHSGSNGSRTCISKPNPFPSSPGTFDCTMDFRETLSAPNGKETMQNLNDRLASYLEKVRSLEEANTGLESKIQLWHRNRAQNHKRDYSVYEKTIGELQSQLVDGHMNGAKIKLQMENAKLAFDAFKRKYETEKTIRTALEGDLESLRRAMDNLTIVRTDLEMEVEGMRKELIYMRMGHEEDIKLAQFQKKGASVDVKIDAPPSVDLAKTIAEIRKEYETLIEKNRREASEWYSHQSSSVQQEVNSNTEALQNSRNQIKDLKRTLQTLEIELQGEIRRKHGLEGTLAETEANAAGQLQKIQATICRMEAELSNVRGELERQNIEYRALLDVKTRLENEIATYRELLEGDKTGGRSRNSEGGGKITTIVQDMVNGRVISSKVSEIPKKL</sequence>
<name>A0A6I8R639_XENTR</name>
<dbReference type="GeneID" id="100491563"/>
<dbReference type="Pfam" id="PF00038">
    <property type="entry name" value="Filament"/>
    <property type="match status" value="1"/>
</dbReference>
<dbReference type="KEGG" id="xtr:100491563"/>
<dbReference type="GO" id="GO:0005856">
    <property type="term" value="C:cytoskeleton"/>
    <property type="evidence" value="ECO:0000318"/>
    <property type="project" value="GO_Central"/>
</dbReference>
<reference evidence="6" key="2">
    <citation type="submission" date="2020-05" db="UniProtKB">
        <authorList>
            <consortium name="Ensembl"/>
        </authorList>
    </citation>
    <scope>IDENTIFICATION</scope>
</reference>
<reference evidence="6" key="1">
    <citation type="journal article" date="2010" name="Science">
        <title>The genome of the Western clawed frog Xenopus tropicalis.</title>
        <authorList>
            <person name="Hellsten U."/>
            <person name="Harland R.M."/>
            <person name="Gilchrist M.J."/>
            <person name="Hendrix D."/>
            <person name="Jurka J."/>
            <person name="Kapitonov V."/>
            <person name="Ovcharenko I."/>
            <person name="Putnam N.H."/>
            <person name="Shu S."/>
            <person name="Taher L."/>
            <person name="Blitz I.L."/>
            <person name="Blumberg B."/>
            <person name="Dichmann D.S."/>
            <person name="Dubchak I."/>
            <person name="Amaya E."/>
            <person name="Detter J.C."/>
            <person name="Fletcher R."/>
            <person name="Gerhard D.S."/>
            <person name="Goodstein D."/>
            <person name="Graves T."/>
            <person name="Grigoriev I.V."/>
            <person name="Grimwood J."/>
            <person name="Kawashima T."/>
            <person name="Lindquist E."/>
            <person name="Lucas S.M."/>
            <person name="Mead P.E."/>
            <person name="Mitros T."/>
            <person name="Ogino H."/>
            <person name="Ohta Y."/>
            <person name="Poliakov A.V."/>
            <person name="Pollet N."/>
            <person name="Robert J."/>
            <person name="Salamov A."/>
            <person name="Sater A.K."/>
            <person name="Schmutz J."/>
            <person name="Terry A."/>
            <person name="Vize P.D."/>
            <person name="Warren W.C."/>
            <person name="Wells D."/>
            <person name="Wills A."/>
            <person name="Wilson R.K."/>
            <person name="Zimmerman L.B."/>
            <person name="Zorn A.M."/>
            <person name="Grainger R."/>
            <person name="Grammer T."/>
            <person name="Khokha M.K."/>
            <person name="Richardson P.M."/>
            <person name="Rokhsar D.S."/>
        </authorList>
    </citation>
    <scope>NUCLEOTIDE SEQUENCE [LARGE SCALE GENOMIC DNA]</scope>
    <source>
        <strain evidence="6">Nigerian</strain>
    </source>
</reference>
<evidence type="ECO:0000256" key="3">
    <source>
        <dbReference type="SAM" id="Coils"/>
    </source>
</evidence>
<dbReference type="PRINTS" id="PR01248">
    <property type="entry name" value="TYPE1KERATIN"/>
</dbReference>
<dbReference type="Gene3D" id="1.20.5.500">
    <property type="entry name" value="Single helix bin"/>
    <property type="match status" value="1"/>
</dbReference>
<dbReference type="InterPro" id="IPR039008">
    <property type="entry name" value="IF_rod_dom"/>
</dbReference>
<evidence type="ECO:0000313" key="7">
    <source>
        <dbReference type="Proteomes" id="UP000008143"/>
    </source>
</evidence>
<keyword evidence="7" id="KW-1185">Reference proteome</keyword>
<evidence type="ECO:0000259" key="5">
    <source>
        <dbReference type="PROSITE" id="PS51842"/>
    </source>
</evidence>
<dbReference type="GO" id="GO:0002009">
    <property type="term" value="P:morphogenesis of an epithelium"/>
    <property type="evidence" value="ECO:0000318"/>
    <property type="project" value="GO_Central"/>
</dbReference>
<dbReference type="FunFam" id="1.20.5.170:FF:000002">
    <property type="entry name" value="Type I keratin KA11"/>
    <property type="match status" value="1"/>
</dbReference>
<feature type="compositionally biased region" description="Low complexity" evidence="4">
    <location>
        <begin position="25"/>
        <end position="37"/>
    </location>
</feature>
<dbReference type="RefSeq" id="XP_031750290.1">
    <property type="nucleotide sequence ID" value="XM_031894430.1"/>
</dbReference>
<dbReference type="OMA" id="ASEWYSH"/>
<gene>
    <name evidence="6 8 9" type="primary">krt23</name>
</gene>
<keyword evidence="1" id="KW-0403">Intermediate filament</keyword>
<dbReference type="SUPFAM" id="SSF64593">
    <property type="entry name" value="Intermediate filament protein, coiled coil region"/>
    <property type="match status" value="2"/>
</dbReference>
<dbReference type="OrthoDB" id="2441647at2759"/>
<dbReference type="Gene3D" id="1.20.5.1160">
    <property type="entry name" value="Vasodilator-stimulated phosphoprotein"/>
    <property type="match status" value="1"/>
</dbReference>
<dbReference type="CTD" id="25984"/>
<proteinExistence type="predicted"/>
<evidence type="ECO:0000256" key="1">
    <source>
        <dbReference type="ARBA" id="ARBA00022754"/>
    </source>
</evidence>
<evidence type="ECO:0000313" key="6">
    <source>
        <dbReference type="Ensembl" id="ENSXETP00000080400"/>
    </source>
</evidence>